<evidence type="ECO:0000313" key="2">
    <source>
        <dbReference type="Proteomes" id="UP001259420"/>
    </source>
</evidence>
<dbReference type="EMBL" id="JAVDSD010000021">
    <property type="protein sequence ID" value="MDR6610384.1"/>
    <property type="molecule type" value="Genomic_DNA"/>
</dbReference>
<accession>A0ACC6JV86</accession>
<name>A0ACC6JV86_9PSED</name>
<evidence type="ECO:0000313" key="1">
    <source>
        <dbReference type="EMBL" id="MDR6610384.1"/>
    </source>
</evidence>
<comment type="caution">
    <text evidence="1">The sequence shown here is derived from an EMBL/GenBank/DDBJ whole genome shotgun (WGS) entry which is preliminary data.</text>
</comment>
<protein>
    <submittedName>
        <fullName evidence="1">Sec-independent protein translocase protein TatA</fullName>
    </submittedName>
</protein>
<keyword evidence="2" id="KW-1185">Reference proteome</keyword>
<organism evidence="1 2">
    <name type="scientific">Pseudomonas synxantha</name>
    <dbReference type="NCBI Taxonomy" id="47883"/>
    <lineage>
        <taxon>Bacteria</taxon>
        <taxon>Pseudomonadati</taxon>
        <taxon>Pseudomonadota</taxon>
        <taxon>Gammaproteobacteria</taxon>
        <taxon>Pseudomonadales</taxon>
        <taxon>Pseudomonadaceae</taxon>
        <taxon>Pseudomonas</taxon>
    </lineage>
</organism>
<proteinExistence type="predicted"/>
<dbReference type="Proteomes" id="UP001259420">
    <property type="component" value="Unassembled WGS sequence"/>
</dbReference>
<gene>
    <name evidence="1" type="ORF">J2X87_005494</name>
</gene>
<reference evidence="1" key="1">
    <citation type="submission" date="2023-07" db="EMBL/GenBank/DDBJ databases">
        <title>Sorghum-associated microbial communities from plants grown in Nebraska, USA.</title>
        <authorList>
            <person name="Schachtman D."/>
        </authorList>
    </citation>
    <scope>NUCLEOTIDE SEQUENCE</scope>
    <source>
        <strain evidence="1">BE46</strain>
    </source>
</reference>
<sequence length="65" mass="7267">MGIFDWKHWAVILLIALVLFGSKRLRNLGGGLGESIKDFRRSMAAPLCNSKEIEQTASPHNQKES</sequence>